<accession>A0A182UFL6</accession>
<keyword evidence="1" id="KW-1133">Transmembrane helix</keyword>
<proteinExistence type="predicted"/>
<evidence type="ECO:0000313" key="2">
    <source>
        <dbReference type="EnsemblMetazoa" id="AMEC019519-PA"/>
    </source>
</evidence>
<dbReference type="VEuPathDB" id="VectorBase:AMEC019519"/>
<keyword evidence="3" id="KW-1185">Reference proteome</keyword>
<evidence type="ECO:0000256" key="1">
    <source>
        <dbReference type="SAM" id="Phobius"/>
    </source>
</evidence>
<name>A0A182UFL6_9DIPT</name>
<keyword evidence="1" id="KW-0812">Transmembrane</keyword>
<dbReference type="EnsemblMetazoa" id="AMEC019519-RA">
    <property type="protein sequence ID" value="AMEC019519-PA"/>
    <property type="gene ID" value="AMEC019519"/>
</dbReference>
<keyword evidence="1" id="KW-0472">Membrane</keyword>
<reference evidence="3" key="1">
    <citation type="submission" date="2014-01" db="EMBL/GenBank/DDBJ databases">
        <title>The Genome Sequence of Anopheles melas CM1001059_A (V2).</title>
        <authorList>
            <consortium name="The Broad Institute Genomics Platform"/>
            <person name="Neafsey D.E."/>
            <person name="Besansky N."/>
            <person name="Howell P."/>
            <person name="Walton C."/>
            <person name="Young S.K."/>
            <person name="Zeng Q."/>
            <person name="Gargeya S."/>
            <person name="Fitzgerald M."/>
            <person name="Haas B."/>
            <person name="Abouelleil A."/>
            <person name="Allen A.W."/>
            <person name="Alvarado L."/>
            <person name="Arachchi H.M."/>
            <person name="Berlin A.M."/>
            <person name="Chapman S.B."/>
            <person name="Gainer-Dewar J."/>
            <person name="Goldberg J."/>
            <person name="Griggs A."/>
            <person name="Gujja S."/>
            <person name="Hansen M."/>
            <person name="Howarth C."/>
            <person name="Imamovic A."/>
            <person name="Ireland A."/>
            <person name="Larimer J."/>
            <person name="McCowan C."/>
            <person name="Murphy C."/>
            <person name="Pearson M."/>
            <person name="Poon T.W."/>
            <person name="Priest M."/>
            <person name="Roberts A."/>
            <person name="Saif S."/>
            <person name="Shea T."/>
            <person name="Sisk P."/>
            <person name="Sykes S."/>
            <person name="Wortman J."/>
            <person name="Nusbaum C."/>
            <person name="Birren B."/>
        </authorList>
    </citation>
    <scope>NUCLEOTIDE SEQUENCE [LARGE SCALE GENOMIC DNA]</scope>
    <source>
        <strain evidence="3">CM1001059</strain>
    </source>
</reference>
<organism evidence="2 3">
    <name type="scientific">Anopheles melas</name>
    <dbReference type="NCBI Taxonomy" id="34690"/>
    <lineage>
        <taxon>Eukaryota</taxon>
        <taxon>Metazoa</taxon>
        <taxon>Ecdysozoa</taxon>
        <taxon>Arthropoda</taxon>
        <taxon>Hexapoda</taxon>
        <taxon>Insecta</taxon>
        <taxon>Pterygota</taxon>
        <taxon>Neoptera</taxon>
        <taxon>Endopterygota</taxon>
        <taxon>Diptera</taxon>
        <taxon>Nematocera</taxon>
        <taxon>Culicoidea</taxon>
        <taxon>Culicidae</taxon>
        <taxon>Anophelinae</taxon>
        <taxon>Anopheles</taxon>
    </lineage>
</organism>
<feature type="transmembrane region" description="Helical" evidence="1">
    <location>
        <begin position="22"/>
        <end position="42"/>
    </location>
</feature>
<evidence type="ECO:0000313" key="3">
    <source>
        <dbReference type="Proteomes" id="UP000075902"/>
    </source>
</evidence>
<dbReference type="AlphaFoldDB" id="A0A182UFL6"/>
<reference evidence="2" key="2">
    <citation type="submission" date="2020-05" db="UniProtKB">
        <authorList>
            <consortium name="EnsemblMetazoa"/>
        </authorList>
    </citation>
    <scope>IDENTIFICATION</scope>
    <source>
        <strain evidence="2">CM1001059</strain>
    </source>
</reference>
<feature type="transmembrane region" description="Helical" evidence="1">
    <location>
        <begin position="83"/>
        <end position="102"/>
    </location>
</feature>
<feature type="transmembrane region" description="Helical" evidence="1">
    <location>
        <begin position="148"/>
        <end position="169"/>
    </location>
</feature>
<protein>
    <submittedName>
        <fullName evidence="2">Uncharacterized protein</fullName>
    </submittedName>
</protein>
<dbReference type="Proteomes" id="UP000075902">
    <property type="component" value="Unassembled WGS sequence"/>
</dbReference>
<sequence length="227" mass="24626">MLNSLLLSTGNGRHLHLLLSKLLLRLHLLVLLLLHHLTLCGGKIALHRILSRCGSTRTSKMLLHNTSWTGQVSGGDRASRSNLLLLLLLLLEAVEQVGLFAVGRIQLRISILEDVKVIAHLGRHFSNSALTLSGISDDPSGCWPLPGAAYLTALLAVLLLLLLLYHALLCNYHLIRTGSTDDLLPHHTMLPDGRIIVPGMRGRAIMFGGRGCRNVPISVGLEGITVP</sequence>